<organism evidence="1 2">
    <name type="scientific">Chryseobacterium limigenitum</name>
    <dbReference type="NCBI Taxonomy" id="1612149"/>
    <lineage>
        <taxon>Bacteria</taxon>
        <taxon>Pseudomonadati</taxon>
        <taxon>Bacteroidota</taxon>
        <taxon>Flavobacteriia</taxon>
        <taxon>Flavobacteriales</taxon>
        <taxon>Weeksellaceae</taxon>
        <taxon>Chryseobacterium group</taxon>
        <taxon>Chryseobacterium</taxon>
    </lineage>
</organism>
<proteinExistence type="predicted"/>
<evidence type="ECO:0000313" key="1">
    <source>
        <dbReference type="EMBL" id="SFZ92464.1"/>
    </source>
</evidence>
<name>A0A1K2IJR0_9FLAO</name>
<keyword evidence="2" id="KW-1185">Reference proteome</keyword>
<gene>
    <name evidence="1" type="ORF">SAMN05216324_103277</name>
</gene>
<protein>
    <submittedName>
        <fullName evidence="1">Uncharacterized protein</fullName>
    </submittedName>
</protein>
<dbReference type="Proteomes" id="UP000182034">
    <property type="component" value="Unassembled WGS sequence"/>
</dbReference>
<dbReference type="EMBL" id="FPKW01000003">
    <property type="protein sequence ID" value="SFZ92464.1"/>
    <property type="molecule type" value="Genomic_DNA"/>
</dbReference>
<reference evidence="2" key="1">
    <citation type="submission" date="2016-10" db="EMBL/GenBank/DDBJ databases">
        <authorList>
            <person name="Varghese N."/>
            <person name="Submissions S."/>
        </authorList>
    </citation>
    <scope>NUCLEOTIDE SEQUENCE [LARGE SCALE GENOMIC DNA]</scope>
    <source>
        <strain evidence="2">SUR2</strain>
    </source>
</reference>
<accession>A0A1K2IJR0</accession>
<dbReference type="AlphaFoldDB" id="A0A1K2IJR0"/>
<evidence type="ECO:0000313" key="2">
    <source>
        <dbReference type="Proteomes" id="UP000182034"/>
    </source>
</evidence>
<sequence>MLQVFKTAKKLEEQKLEINFSLNNTNKNRALRARFQYIKFDN</sequence>